<gene>
    <name evidence="2" type="ORF">CSR02_12920</name>
</gene>
<feature type="compositionally biased region" description="Basic and acidic residues" evidence="1">
    <location>
        <begin position="1078"/>
        <end position="1087"/>
    </location>
</feature>
<organism evidence="2 3">
    <name type="scientific">Acetobacter pomorum</name>
    <dbReference type="NCBI Taxonomy" id="65959"/>
    <lineage>
        <taxon>Bacteria</taxon>
        <taxon>Pseudomonadati</taxon>
        <taxon>Pseudomonadota</taxon>
        <taxon>Alphaproteobacteria</taxon>
        <taxon>Acetobacterales</taxon>
        <taxon>Acetobacteraceae</taxon>
        <taxon>Acetobacter</taxon>
    </lineage>
</organism>
<evidence type="ECO:0000256" key="1">
    <source>
        <dbReference type="SAM" id="MobiDB-lite"/>
    </source>
</evidence>
<protein>
    <submittedName>
        <fullName evidence="2">Uncharacterized protein</fullName>
    </submittedName>
</protein>
<sequence length="1101" mass="124452">MPLREISNFLADVIELYDSYPSKDRKIIETGRDKKNGVPVLRIYLSRIQALLMDDRLKEKMDKLHGSVAKRLPAWKGANSERVLWGGITHSEEASSERTAILRLYAAVRKLFEFSVKDEFLRELWDGLKYADVGAYQTKEIAFSPPYHAPFSAEIARQVTAKEMISGDHTRGLLNGLRAKLLESLPDGDVDGQDDIEDALDAWRDQAGSPGSIMSGFIETLSDIAPSRARLHISIEILEAYCSLARREQNCAQKYSNFLSYATRLILYYRYFCQYGNELKIYFPTREEDGFDFQFNSLSLSLYASLPIWFKLDDQISEIISKNLNAEQQEVLRNVREISYIPRLNGIDRINKKSSYENMVHRTGEEWEGHNNSWRLTRLFLLWVLTNQHESGNPELHSTIVEVEKFFTAQADEFSNLLNSHAIDAEAPINNRQDSLKKGVGLVVNKLLDSSITTYVRHAADELLTLLRTDRSRKSAKGCQLNRFLDNEKISIYVNVTDSVVDPQCLKISSKHPFSEKNLTRSDLGRFLLKSVFVSKSAEIPNALYAYRIDYAISERSLRSKKPSPDRRFLKRGDSTKFYERVLISLTPGDLKKPNSLDDYKELVAQWRCDSKESPCPAPAIALIYNSSDLDMPSDKQPVDNYQSQSITSAIKKMCFTVLSYMILRHLVMSLKETKIKRENTTDIFQMLKITSHGIDSATGTGADTFYAAFKAIEIALSSQVRIKAQGFNASDDRDENIKFYKKKGTLNALNAAYRVELGIPFPLLFNKTGIIDYEIRPSEVNAHGEVLSYVSVVRTYIAQRSQDNTGNATLILEHGRNFINVDRTDDLSATQSNTAVKKALDMLIDKLGCETVLLIGRQHGDRRIGRAEDRHRKADPEKFLQVLRSTYPRVRIIPLVRKRSLVLRLKGQRNSTPIAYEIVGAQDHASLTSGNYLGEEPAPASLSPIYSVATLHVVGDEHWSPRSGLTTYSWLQGPTVPNCHYTDALHRAREVLIDGSAAQKSLCLILRSLHYIETERSPKKNGGSRLFLPLLNPFNAKSTAEMGEIEITQAHSNMHMGSLHISGPALFSRINDVLEADETKKSDGQRSDTGNSYAEVNYDD</sequence>
<dbReference type="Proteomes" id="UP000228751">
    <property type="component" value="Unassembled WGS sequence"/>
</dbReference>
<dbReference type="AlphaFoldDB" id="A0A2G4R9D4"/>
<evidence type="ECO:0000313" key="3">
    <source>
        <dbReference type="Proteomes" id="UP000228751"/>
    </source>
</evidence>
<keyword evidence="3" id="KW-1185">Reference proteome</keyword>
<dbReference type="EMBL" id="PEBQ01000164">
    <property type="protein sequence ID" value="PHY93186.1"/>
    <property type="molecule type" value="Genomic_DNA"/>
</dbReference>
<proteinExistence type="predicted"/>
<reference evidence="2 3" key="1">
    <citation type="submission" date="2017-10" db="EMBL/GenBank/DDBJ databases">
        <title>Genomic analysis of the genus Acetobacter.</title>
        <authorList>
            <person name="Kim K.H."/>
            <person name="Chun B.H."/>
            <person name="Son A.R."/>
            <person name="Jeon C.O."/>
        </authorList>
    </citation>
    <scope>NUCLEOTIDE SEQUENCE [LARGE SCALE GENOMIC DNA]</scope>
    <source>
        <strain evidence="2 3">LHT 2458</strain>
    </source>
</reference>
<feature type="region of interest" description="Disordered" evidence="1">
    <location>
        <begin position="1078"/>
        <end position="1101"/>
    </location>
</feature>
<accession>A0A2G4R9D4</accession>
<evidence type="ECO:0000313" key="2">
    <source>
        <dbReference type="EMBL" id="PHY93186.1"/>
    </source>
</evidence>
<name>A0A2G4R9D4_9PROT</name>
<comment type="caution">
    <text evidence="2">The sequence shown here is derived from an EMBL/GenBank/DDBJ whole genome shotgun (WGS) entry which is preliminary data.</text>
</comment>